<evidence type="ECO:0000313" key="1">
    <source>
        <dbReference type="EMBL" id="AEM18167.1"/>
    </source>
</evidence>
<dbReference type="KEGG" id="bms:BR0821"/>
<evidence type="ECO:0000313" key="2">
    <source>
        <dbReference type="Proteomes" id="UP000007104"/>
    </source>
</evidence>
<dbReference type="KEGG" id="bsi:BS1330_I0817"/>
<reference evidence="1 2" key="1">
    <citation type="journal article" date="2011" name="J. Bacteriol.">
        <title>Revised genome sequence of Brucella suis 1330.</title>
        <authorList>
            <person name="Tae H."/>
            <person name="Shallom S."/>
            <person name="Settlage R."/>
            <person name="Preston D."/>
            <person name="Adams L.G."/>
            <person name="Garner H.R."/>
        </authorList>
    </citation>
    <scope>NUCLEOTIDE SEQUENCE [LARGE SCALE GENOMIC DNA]</scope>
    <source>
        <strain evidence="1 2">1330</strain>
    </source>
</reference>
<name>A0A0H3G710_BRUSU</name>
<sequence length="30" mass="3496">MVKKIANRTAFVTKNLLLRHNSFVKIAPVW</sequence>
<dbReference type="HOGENOM" id="CLU_3402456_0_0_5"/>
<accession>A0A0H3G710</accession>
<dbReference type="Proteomes" id="UP000007104">
    <property type="component" value="Chromosome I"/>
</dbReference>
<protein>
    <submittedName>
        <fullName evidence="1">Uncharacterized protein</fullName>
    </submittedName>
</protein>
<keyword evidence="2" id="KW-1185">Reference proteome</keyword>
<gene>
    <name evidence="1" type="ordered locus">BS1330_I0817</name>
</gene>
<proteinExistence type="predicted"/>
<organism evidence="1 2">
    <name type="scientific">Brucella suis biovar 1 (strain 1330)</name>
    <dbReference type="NCBI Taxonomy" id="204722"/>
    <lineage>
        <taxon>Bacteria</taxon>
        <taxon>Pseudomonadati</taxon>
        <taxon>Pseudomonadota</taxon>
        <taxon>Alphaproteobacteria</taxon>
        <taxon>Hyphomicrobiales</taxon>
        <taxon>Brucellaceae</taxon>
        <taxon>Brucella/Ochrobactrum group</taxon>
        <taxon>Brucella</taxon>
    </lineage>
</organism>
<dbReference type="EMBL" id="CP002997">
    <property type="protein sequence ID" value="AEM18167.1"/>
    <property type="molecule type" value="Genomic_DNA"/>
</dbReference>
<dbReference type="AlphaFoldDB" id="A0A0H3G710"/>